<accession>A0A0P1GJ50</accession>
<evidence type="ECO:0000313" key="2">
    <source>
        <dbReference type="Proteomes" id="UP000052022"/>
    </source>
</evidence>
<sequence length="156" mass="17085">MKNPSLEWRNYASFGVEITAMEKSTAVAEILSGIVCRWGYPINSVIGARVRSLPLRVLPNETGSSEDLDLVFEFKGQDFLEVIARDRSGFPTYGGWLVRGGGMSLGPPETNGFKTLHTFDVAGGSVVHRYRKNVGYCPEPGQALPEPALARLRQQG</sequence>
<name>A0A0P1GJ50_9RHOB</name>
<gene>
    <name evidence="1" type="ORF">TRM7557_03667</name>
</gene>
<dbReference type="OrthoDB" id="8371143at2"/>
<organism evidence="1 2">
    <name type="scientific">Tritonibacter multivorans</name>
    <dbReference type="NCBI Taxonomy" id="928856"/>
    <lineage>
        <taxon>Bacteria</taxon>
        <taxon>Pseudomonadati</taxon>
        <taxon>Pseudomonadota</taxon>
        <taxon>Alphaproteobacteria</taxon>
        <taxon>Rhodobacterales</taxon>
        <taxon>Paracoccaceae</taxon>
        <taxon>Tritonibacter</taxon>
    </lineage>
</organism>
<dbReference type="AlphaFoldDB" id="A0A0P1GJ50"/>
<proteinExistence type="predicted"/>
<keyword evidence="2" id="KW-1185">Reference proteome</keyword>
<evidence type="ECO:0000313" key="1">
    <source>
        <dbReference type="EMBL" id="CUH81942.1"/>
    </source>
</evidence>
<reference evidence="1 2" key="1">
    <citation type="submission" date="2015-09" db="EMBL/GenBank/DDBJ databases">
        <authorList>
            <consortium name="Swine Surveillance"/>
        </authorList>
    </citation>
    <scope>NUCLEOTIDE SEQUENCE [LARGE SCALE GENOMIC DNA]</scope>
    <source>
        <strain evidence="1 2">CECT 7557</strain>
    </source>
</reference>
<dbReference type="EMBL" id="CYSD01000043">
    <property type="protein sequence ID" value="CUH81942.1"/>
    <property type="molecule type" value="Genomic_DNA"/>
</dbReference>
<dbReference type="RefSeq" id="WP_131727574.1">
    <property type="nucleotide sequence ID" value="NZ_CYSD01000043.1"/>
</dbReference>
<dbReference type="Proteomes" id="UP000052022">
    <property type="component" value="Unassembled WGS sequence"/>
</dbReference>
<protein>
    <submittedName>
        <fullName evidence="1">Uncharacterized protein</fullName>
    </submittedName>
</protein>